<dbReference type="GO" id="GO:0000045">
    <property type="term" value="P:autophagosome assembly"/>
    <property type="evidence" value="ECO:0007669"/>
    <property type="project" value="InterPro"/>
</dbReference>
<dbReference type="Proteomes" id="UP000274429">
    <property type="component" value="Unassembled WGS sequence"/>
</dbReference>
<dbReference type="GO" id="GO:0019901">
    <property type="term" value="F:protein kinase binding"/>
    <property type="evidence" value="ECO:0007669"/>
    <property type="project" value="TreeGrafter"/>
</dbReference>
<evidence type="ECO:0000313" key="1">
    <source>
        <dbReference type="EMBL" id="VDM25066.1"/>
    </source>
</evidence>
<dbReference type="AlphaFoldDB" id="A0A0R3WUS2"/>
<dbReference type="GO" id="GO:0061709">
    <property type="term" value="P:reticulophagy"/>
    <property type="evidence" value="ECO:0007669"/>
    <property type="project" value="TreeGrafter"/>
</dbReference>
<protein>
    <submittedName>
        <fullName evidence="3">Rad60-SLD_2 domain-containing protein</fullName>
    </submittedName>
</protein>
<evidence type="ECO:0000313" key="3">
    <source>
        <dbReference type="WBParaSite" id="TTAC_0000451201-mRNA-1"/>
    </source>
</evidence>
<dbReference type="GO" id="GO:0000422">
    <property type="term" value="P:autophagy of mitochondrion"/>
    <property type="evidence" value="ECO:0007669"/>
    <property type="project" value="TreeGrafter"/>
</dbReference>
<dbReference type="InterPro" id="IPR040040">
    <property type="entry name" value="ATG11"/>
</dbReference>
<dbReference type="PANTHER" id="PTHR13222:SF1">
    <property type="entry name" value="RB1-INDUCIBLE COILED-COIL PROTEIN 1"/>
    <property type="match status" value="1"/>
</dbReference>
<dbReference type="OrthoDB" id="447953at2759"/>
<sequence>MYVFLMSQCKLIEIDNTNLQDRFGSLTVYLARHYNIPLDHQILLTNGGCQLKELHEIDDHSAGENPTNPIYVFSRDKALTPDTCVLKAYISCMYRGSGFYTSLVRIHHP</sequence>
<proteinExistence type="predicted"/>
<name>A0A0R3WUS2_HYDTA</name>
<reference evidence="3" key="1">
    <citation type="submission" date="2017-02" db="UniProtKB">
        <authorList>
            <consortium name="WormBaseParasite"/>
        </authorList>
    </citation>
    <scope>IDENTIFICATION</scope>
</reference>
<dbReference type="STRING" id="6205.A0A0R3WUS2"/>
<dbReference type="GO" id="GO:0034727">
    <property type="term" value="P:piecemeal microautophagy of the nucleus"/>
    <property type="evidence" value="ECO:0007669"/>
    <property type="project" value="TreeGrafter"/>
</dbReference>
<keyword evidence="2" id="KW-1185">Reference proteome</keyword>
<dbReference type="WBParaSite" id="TTAC_0000451201-mRNA-1">
    <property type="protein sequence ID" value="TTAC_0000451201-mRNA-1"/>
    <property type="gene ID" value="TTAC_0000451201"/>
</dbReference>
<reference evidence="1 2" key="2">
    <citation type="submission" date="2018-11" db="EMBL/GenBank/DDBJ databases">
        <authorList>
            <consortium name="Pathogen Informatics"/>
        </authorList>
    </citation>
    <scope>NUCLEOTIDE SEQUENCE [LARGE SCALE GENOMIC DNA]</scope>
</reference>
<organism evidence="3">
    <name type="scientific">Hydatigena taeniaeformis</name>
    <name type="common">Feline tapeworm</name>
    <name type="synonym">Taenia taeniaeformis</name>
    <dbReference type="NCBI Taxonomy" id="6205"/>
    <lineage>
        <taxon>Eukaryota</taxon>
        <taxon>Metazoa</taxon>
        <taxon>Spiralia</taxon>
        <taxon>Lophotrochozoa</taxon>
        <taxon>Platyhelminthes</taxon>
        <taxon>Cestoda</taxon>
        <taxon>Eucestoda</taxon>
        <taxon>Cyclophyllidea</taxon>
        <taxon>Taeniidae</taxon>
        <taxon>Hydatigera</taxon>
    </lineage>
</organism>
<dbReference type="EMBL" id="UYWX01004595">
    <property type="protein sequence ID" value="VDM25066.1"/>
    <property type="molecule type" value="Genomic_DNA"/>
</dbReference>
<evidence type="ECO:0000313" key="2">
    <source>
        <dbReference type="Proteomes" id="UP000274429"/>
    </source>
</evidence>
<accession>A0A0R3WUS2</accession>
<gene>
    <name evidence="1" type="ORF">TTAC_LOCUS4497</name>
</gene>
<dbReference type="PANTHER" id="PTHR13222">
    <property type="entry name" value="RB1-INDUCIBLE COILED-COIL"/>
    <property type="match status" value="1"/>
</dbReference>
<dbReference type="GO" id="GO:0060090">
    <property type="term" value="F:molecular adaptor activity"/>
    <property type="evidence" value="ECO:0007669"/>
    <property type="project" value="TreeGrafter"/>
</dbReference>
<dbReference type="Gene3D" id="3.10.20.90">
    <property type="entry name" value="Phosphatidylinositol 3-kinase Catalytic Subunit, Chain A, domain 1"/>
    <property type="match status" value="1"/>
</dbReference>
<dbReference type="GO" id="GO:0034045">
    <property type="term" value="C:phagophore assembly site membrane"/>
    <property type="evidence" value="ECO:0007669"/>
    <property type="project" value="TreeGrafter"/>
</dbReference>
<dbReference type="GO" id="GO:1990316">
    <property type="term" value="C:Atg1/ULK1 kinase complex"/>
    <property type="evidence" value="ECO:0007669"/>
    <property type="project" value="TreeGrafter"/>
</dbReference>
<dbReference type="GO" id="GO:0034517">
    <property type="term" value="P:ribophagy"/>
    <property type="evidence" value="ECO:0007669"/>
    <property type="project" value="TreeGrafter"/>
</dbReference>